<reference evidence="1" key="1">
    <citation type="submission" date="2023-10" db="EMBL/GenBank/DDBJ databases">
        <title>Genome assemblies of two species of porcelain crab, Petrolisthes cinctipes and Petrolisthes manimaculis (Anomura: Porcellanidae).</title>
        <authorList>
            <person name="Angst P."/>
        </authorList>
    </citation>
    <scope>NUCLEOTIDE SEQUENCE</scope>
    <source>
        <strain evidence="1">PB745_01</strain>
        <tissue evidence="1">Gill</tissue>
    </source>
</reference>
<comment type="caution">
    <text evidence="1">The sequence shown here is derived from an EMBL/GenBank/DDBJ whole genome shotgun (WGS) entry which is preliminary data.</text>
</comment>
<dbReference type="AlphaFoldDB" id="A0AAE1KNF1"/>
<organism evidence="1 2">
    <name type="scientific">Petrolisthes cinctipes</name>
    <name type="common">Flat porcelain crab</name>
    <dbReference type="NCBI Taxonomy" id="88211"/>
    <lineage>
        <taxon>Eukaryota</taxon>
        <taxon>Metazoa</taxon>
        <taxon>Ecdysozoa</taxon>
        <taxon>Arthropoda</taxon>
        <taxon>Crustacea</taxon>
        <taxon>Multicrustacea</taxon>
        <taxon>Malacostraca</taxon>
        <taxon>Eumalacostraca</taxon>
        <taxon>Eucarida</taxon>
        <taxon>Decapoda</taxon>
        <taxon>Pleocyemata</taxon>
        <taxon>Anomura</taxon>
        <taxon>Galatheoidea</taxon>
        <taxon>Porcellanidae</taxon>
        <taxon>Petrolisthes</taxon>
    </lineage>
</organism>
<evidence type="ECO:0000313" key="1">
    <source>
        <dbReference type="EMBL" id="KAK3877522.1"/>
    </source>
</evidence>
<dbReference type="EMBL" id="JAWQEG010001665">
    <property type="protein sequence ID" value="KAK3877522.1"/>
    <property type="molecule type" value="Genomic_DNA"/>
</dbReference>
<name>A0AAE1KNF1_PETCI</name>
<evidence type="ECO:0000313" key="2">
    <source>
        <dbReference type="Proteomes" id="UP001286313"/>
    </source>
</evidence>
<protein>
    <submittedName>
        <fullName evidence="1">Uncharacterized protein</fullName>
    </submittedName>
</protein>
<keyword evidence="2" id="KW-1185">Reference proteome</keyword>
<sequence length="133" mass="15131">MENSSTMKTVKNALMKNKKSKKKMMKLPRASITLLNFSLRYSRIHQAHHYYYQTNAPPRVNAATQPHVPPCAASSRARTCLARTRARYQHAHHARIVSTPSTLSTHGLKRLSTPHTCHKSHDYARALSPLQTF</sequence>
<proteinExistence type="predicted"/>
<gene>
    <name evidence="1" type="ORF">Pcinc_017765</name>
</gene>
<dbReference type="Proteomes" id="UP001286313">
    <property type="component" value="Unassembled WGS sequence"/>
</dbReference>
<accession>A0AAE1KNF1</accession>